<dbReference type="AlphaFoldDB" id="A0A3S3VL13"/>
<dbReference type="Pfam" id="PF13193">
    <property type="entry name" value="AMP-binding_C"/>
    <property type="match status" value="1"/>
</dbReference>
<protein>
    <submittedName>
        <fullName evidence="4">AMP-dependent synthetase</fullName>
    </submittedName>
</protein>
<evidence type="ECO:0000313" key="4">
    <source>
        <dbReference type="EMBL" id="RWX76885.1"/>
    </source>
</evidence>
<comment type="caution">
    <text evidence="4">The sequence shown here is derived from an EMBL/GenBank/DDBJ whole genome shotgun (WGS) entry which is preliminary data.</text>
</comment>
<dbReference type="GO" id="GO:0016878">
    <property type="term" value="F:acid-thiol ligase activity"/>
    <property type="evidence" value="ECO:0007669"/>
    <property type="project" value="UniProtKB-ARBA"/>
</dbReference>
<reference evidence="4 5" key="1">
    <citation type="submission" date="2019-01" db="EMBL/GenBank/DDBJ databases">
        <title>The draft genome of Rhizobium sp. 24NR.</title>
        <authorList>
            <person name="Liu L."/>
            <person name="Liang L."/>
            <person name="Shi S."/>
            <person name="Xu L."/>
            <person name="Wang X."/>
            <person name="Li L."/>
            <person name="Zhang X."/>
        </authorList>
    </citation>
    <scope>NUCLEOTIDE SEQUENCE [LARGE SCALE GENOMIC DNA]</scope>
    <source>
        <strain evidence="4 5">24NR</strain>
    </source>
</reference>
<evidence type="ECO:0000256" key="1">
    <source>
        <dbReference type="ARBA" id="ARBA00022723"/>
    </source>
</evidence>
<dbReference type="InterPro" id="IPR000873">
    <property type="entry name" value="AMP-dep_synth/lig_dom"/>
</dbReference>
<dbReference type="InterPro" id="IPR050237">
    <property type="entry name" value="ATP-dep_AMP-bd_enzyme"/>
</dbReference>
<dbReference type="InterPro" id="IPR025110">
    <property type="entry name" value="AMP-bd_C"/>
</dbReference>
<dbReference type="InterPro" id="IPR042099">
    <property type="entry name" value="ANL_N_sf"/>
</dbReference>
<dbReference type="Gene3D" id="3.40.50.12780">
    <property type="entry name" value="N-terminal domain of ligase-like"/>
    <property type="match status" value="1"/>
</dbReference>
<organism evidence="4 5">
    <name type="scientific">Neorhizobium lilium</name>
    <dbReference type="NCBI Taxonomy" id="2503024"/>
    <lineage>
        <taxon>Bacteria</taxon>
        <taxon>Pseudomonadati</taxon>
        <taxon>Pseudomonadota</taxon>
        <taxon>Alphaproteobacteria</taxon>
        <taxon>Hyphomicrobiales</taxon>
        <taxon>Rhizobiaceae</taxon>
        <taxon>Rhizobium/Agrobacterium group</taxon>
        <taxon>Neorhizobium</taxon>
    </lineage>
</organism>
<dbReference type="InterPro" id="IPR020845">
    <property type="entry name" value="AMP-binding_CS"/>
</dbReference>
<dbReference type="PANTHER" id="PTHR43767:SF1">
    <property type="entry name" value="NONRIBOSOMAL PEPTIDE SYNTHASE PES1 (EUROFUNG)-RELATED"/>
    <property type="match status" value="1"/>
</dbReference>
<dbReference type="PANTHER" id="PTHR43767">
    <property type="entry name" value="LONG-CHAIN-FATTY-ACID--COA LIGASE"/>
    <property type="match status" value="1"/>
</dbReference>
<proteinExistence type="predicted"/>
<dbReference type="InterPro" id="IPR045851">
    <property type="entry name" value="AMP-bd_C_sf"/>
</dbReference>
<gene>
    <name evidence="4" type="ORF">EPK99_14535</name>
</gene>
<dbReference type="RefSeq" id="WP_128443801.1">
    <property type="nucleotide sequence ID" value="NZ_SBIP01000003.1"/>
</dbReference>
<accession>A0A3S3VL13</accession>
<keyword evidence="1" id="KW-0479">Metal-binding</keyword>
<evidence type="ECO:0000259" key="2">
    <source>
        <dbReference type="Pfam" id="PF00501"/>
    </source>
</evidence>
<dbReference type="PROSITE" id="PS00455">
    <property type="entry name" value="AMP_BINDING"/>
    <property type="match status" value="1"/>
</dbReference>
<dbReference type="Pfam" id="PF00501">
    <property type="entry name" value="AMP-binding"/>
    <property type="match status" value="1"/>
</dbReference>
<keyword evidence="5" id="KW-1185">Reference proteome</keyword>
<feature type="domain" description="AMP-binding enzyme C-terminal" evidence="3">
    <location>
        <begin position="424"/>
        <end position="499"/>
    </location>
</feature>
<name>A0A3S3VL13_9HYPH</name>
<evidence type="ECO:0000313" key="5">
    <source>
        <dbReference type="Proteomes" id="UP000287687"/>
    </source>
</evidence>
<dbReference type="SUPFAM" id="SSF56801">
    <property type="entry name" value="Acetyl-CoA synthetase-like"/>
    <property type="match status" value="1"/>
</dbReference>
<dbReference type="EMBL" id="SBIP01000003">
    <property type="protein sequence ID" value="RWX76885.1"/>
    <property type="molecule type" value="Genomic_DNA"/>
</dbReference>
<dbReference type="Gene3D" id="3.30.300.30">
    <property type="match status" value="1"/>
</dbReference>
<feature type="domain" description="AMP-dependent synthetase/ligase" evidence="2">
    <location>
        <begin position="8"/>
        <end position="370"/>
    </location>
</feature>
<dbReference type="GO" id="GO:0046872">
    <property type="term" value="F:metal ion binding"/>
    <property type="evidence" value="ECO:0007669"/>
    <property type="project" value="UniProtKB-KW"/>
</dbReference>
<sequence>MRLETRLWKTAKAFGPKDAVVSGEGRLTYAELDAGSDRLAATLLSLGINPGDRILMLLDNGCDAVLGFFGAWKAGAVPCPLHPTIKAEKLAAILESTGAAAIIAQNRLRGTVEAAIGTTPVRPRLMIAQAGYADLGEALSFEQAIATNGLTALPIFADPDALALIIHTSGSTGRPKGVMLSHGNVLAACEAIVTYLGNTTEDTVLSVLPLSFGYGITQMVTMAMTGGTLVLEKSFAFPRKILERLAEVKATGFPLVPPMAALITGMKDLTPGFLPHLRYITSAAAAMPPAIGQQLRYLFPDTRLYLMYGQTECLRSTYLAPEEAHLRPASVGKAIPGTQAFVVDEDGSPVLPGIIGELVVEGPHVMQGYWRDPLNSAQALSPAAAGRRLQTGDLFRMDEDCFLYFVSRRDDIIKTRGEKVSPQEVEAALYALPSIREAAVAGIDDPIFGQVVRAYVVLAEGVELGERDVIRHCAGLLEDYMVPKSVEFRAALPRTTTGKIRLGAEQDNPSNKGNAA</sequence>
<dbReference type="OrthoDB" id="9803968at2"/>
<dbReference type="Proteomes" id="UP000287687">
    <property type="component" value="Unassembled WGS sequence"/>
</dbReference>
<evidence type="ECO:0000259" key="3">
    <source>
        <dbReference type="Pfam" id="PF13193"/>
    </source>
</evidence>